<dbReference type="AlphaFoldDB" id="A0A1S1MNB7"/>
<evidence type="ECO:0000313" key="5">
    <source>
        <dbReference type="EMBL" id="OHU89906.1"/>
    </source>
</evidence>
<keyword evidence="2" id="KW-1015">Disulfide bond</keyword>
<dbReference type="InterPro" id="IPR038178">
    <property type="entry name" value="Kringle_sf"/>
</dbReference>
<proteinExistence type="predicted"/>
<evidence type="ECO:0000313" key="6">
    <source>
        <dbReference type="Proteomes" id="UP000179786"/>
    </source>
</evidence>
<gene>
    <name evidence="5" type="ORF">BET10_14025</name>
</gene>
<dbReference type="Gene3D" id="2.40.20.10">
    <property type="entry name" value="Plasminogen Kringle 4"/>
    <property type="match status" value="2"/>
</dbReference>
<evidence type="ECO:0000259" key="4">
    <source>
        <dbReference type="PROSITE" id="PS50070"/>
    </source>
</evidence>
<dbReference type="EMBL" id="MKJU01000027">
    <property type="protein sequence ID" value="OHU89906.1"/>
    <property type="molecule type" value="Genomic_DNA"/>
</dbReference>
<dbReference type="PANTHER" id="PTHR24261:SF7">
    <property type="entry name" value="KRINGLE DOMAIN-CONTAINING PROTEIN"/>
    <property type="match status" value="1"/>
</dbReference>
<name>A0A1S1MNB7_9GAMM</name>
<evidence type="ECO:0000256" key="3">
    <source>
        <dbReference type="SAM" id="SignalP"/>
    </source>
</evidence>
<dbReference type="InterPro" id="IPR000001">
    <property type="entry name" value="Kringle"/>
</dbReference>
<dbReference type="Proteomes" id="UP000179786">
    <property type="component" value="Unassembled WGS sequence"/>
</dbReference>
<keyword evidence="3" id="KW-0732">Signal</keyword>
<feature type="signal peptide" evidence="3">
    <location>
        <begin position="1"/>
        <end position="24"/>
    </location>
</feature>
<dbReference type="GO" id="GO:0004175">
    <property type="term" value="F:endopeptidase activity"/>
    <property type="evidence" value="ECO:0007669"/>
    <property type="project" value="TreeGrafter"/>
</dbReference>
<dbReference type="PROSITE" id="PS50070">
    <property type="entry name" value="KRINGLE_2"/>
    <property type="match status" value="2"/>
</dbReference>
<comment type="caution">
    <text evidence="5">The sequence shown here is derived from an EMBL/GenBank/DDBJ whole genome shotgun (WGS) entry which is preliminary data.</text>
</comment>
<feature type="chain" id="PRO_5010258467" description="Kringle domain-containing protein" evidence="3">
    <location>
        <begin position="25"/>
        <end position="605"/>
    </location>
</feature>
<dbReference type="GO" id="GO:0005615">
    <property type="term" value="C:extracellular space"/>
    <property type="evidence" value="ECO:0007669"/>
    <property type="project" value="TreeGrafter"/>
</dbReference>
<accession>A0A1S1MNB7</accession>
<keyword evidence="1" id="KW-0420">Kringle</keyword>
<dbReference type="InterPro" id="IPR050759">
    <property type="entry name" value="Serine_protease_kringle"/>
</dbReference>
<dbReference type="GO" id="GO:0005102">
    <property type="term" value="F:signaling receptor binding"/>
    <property type="evidence" value="ECO:0007669"/>
    <property type="project" value="TreeGrafter"/>
</dbReference>
<dbReference type="RefSeq" id="WP_070985873.1">
    <property type="nucleotide sequence ID" value="NZ_MKJU01000027.1"/>
</dbReference>
<dbReference type="CDD" id="cd00108">
    <property type="entry name" value="KR"/>
    <property type="match status" value="2"/>
</dbReference>
<evidence type="ECO:0000256" key="1">
    <source>
        <dbReference type="ARBA" id="ARBA00022572"/>
    </source>
</evidence>
<dbReference type="STRING" id="1859457.BET10_14025"/>
<dbReference type="SUPFAM" id="SSF57440">
    <property type="entry name" value="Kringle-like"/>
    <property type="match status" value="2"/>
</dbReference>
<dbReference type="InterPro" id="IPR013806">
    <property type="entry name" value="Kringle-like"/>
</dbReference>
<keyword evidence="6" id="KW-1185">Reference proteome</keyword>
<evidence type="ECO:0000256" key="2">
    <source>
        <dbReference type="ARBA" id="ARBA00023157"/>
    </source>
</evidence>
<dbReference type="PANTHER" id="PTHR24261">
    <property type="entry name" value="PLASMINOGEN-RELATED"/>
    <property type="match status" value="1"/>
</dbReference>
<dbReference type="PROSITE" id="PS51257">
    <property type="entry name" value="PROKAR_LIPOPROTEIN"/>
    <property type="match status" value="1"/>
</dbReference>
<dbReference type="SMART" id="SM00130">
    <property type="entry name" value="KR"/>
    <property type="match status" value="2"/>
</dbReference>
<reference evidence="5 6" key="1">
    <citation type="submission" date="2016-09" db="EMBL/GenBank/DDBJ databases">
        <title>Pseudoalteromonas amylolytica sp. nov., isolated from the surface seawater.</title>
        <authorList>
            <person name="Wu Y.-H."/>
            <person name="Cheng H."/>
            <person name="Jin X.-B."/>
            <person name="Wang C.-S."/>
            <person name="Xu X.-W."/>
        </authorList>
    </citation>
    <scope>NUCLEOTIDE SEQUENCE [LARGE SCALE GENOMIC DNA]</scope>
    <source>
        <strain evidence="5 6">JW1</strain>
    </source>
</reference>
<dbReference type="Pfam" id="PF00051">
    <property type="entry name" value="Kringle"/>
    <property type="match status" value="2"/>
</dbReference>
<sequence>MTRYFRYLPLASTLLAACSCAAIANEHFDNTSVKPERMLLISALSKEVAVKELNSEAVHLQVNGMSTTELFVLDVANINKQNLPSYKNLLDTARVTGTPILIKGAQDTKIMASLIGLGVTGNKLLLKPNEAESTLTIEVLNQEPRIDTLLSDHVVNEVKKYHLSQPRLRQMTFSNSVSAPAGTTYIFHVVNAINHSWKPDSKEQTITTKADIEYKLYADSEKSAKYVVVGLTGVIFDPGPLYSNTEVNRGYFQERVKMSLIPSSSSDIHYEEHVPVNANDNSTVTVSKGWDLAVGASPDGPNTSFTYSESDIVTENYSDFEVVHNSDGNAMHWDWNMSKYDYNKDPENLCEPGIMSRKVKSLPTLATNTLIPKFSAVYRSTLDFDGVVNFDFKYEHHLRNVKEEYVSEPLDGVTYYKCSIHGTAEKKGEVSFSVDFSAVRSARNVTETYLDIHGMDYRGNINRTINGHTCQYWDAQYPQVHSYSPQTTPGKGLGFHNYCRNPDSNVTNSNKPWCFTTTVGTRWEYCNVAEHYRGTVNRTITQSVNGRAVNGLTCKNWSETSYTATKYPGKGLGDHNYCRNPAGGDYSKTWCFTTDPEMTWDYCQE</sequence>
<organism evidence="5 6">
    <name type="scientific">Pseudoalteromonas amylolytica</name>
    <dbReference type="NCBI Taxonomy" id="1859457"/>
    <lineage>
        <taxon>Bacteria</taxon>
        <taxon>Pseudomonadati</taxon>
        <taxon>Pseudomonadota</taxon>
        <taxon>Gammaproteobacteria</taxon>
        <taxon>Alteromonadales</taxon>
        <taxon>Pseudoalteromonadaceae</taxon>
        <taxon>Pseudoalteromonas</taxon>
    </lineage>
</organism>
<feature type="domain" description="Kringle" evidence="4">
    <location>
        <begin position="453"/>
        <end position="531"/>
    </location>
</feature>
<feature type="domain" description="Kringle" evidence="4">
    <location>
        <begin position="549"/>
        <end position="605"/>
    </location>
</feature>
<protein>
    <recommendedName>
        <fullName evidence="4">Kringle domain-containing protein</fullName>
    </recommendedName>
</protein>